<feature type="transmembrane region" description="Helical" evidence="1">
    <location>
        <begin position="27"/>
        <end position="46"/>
    </location>
</feature>
<keyword evidence="1" id="KW-0472">Membrane</keyword>
<feature type="transmembrane region" description="Helical" evidence="1">
    <location>
        <begin position="58"/>
        <end position="75"/>
    </location>
</feature>
<keyword evidence="1" id="KW-0812">Transmembrane</keyword>
<reference evidence="2 3" key="1">
    <citation type="submission" date="2017-07" db="EMBL/GenBank/DDBJ databases">
        <title>First draft Genome Sequence of Nocardia cerradoensis isolated from human infection.</title>
        <authorList>
            <person name="Carrasco G."/>
        </authorList>
    </citation>
    <scope>NUCLEOTIDE SEQUENCE [LARGE SCALE GENOMIC DNA]</scope>
    <source>
        <strain evidence="2 3">CNM20130759</strain>
    </source>
</reference>
<keyword evidence="1" id="KW-1133">Transmembrane helix</keyword>
<keyword evidence="3" id="KW-1185">Reference proteome</keyword>
<name>A0A231HEI3_9NOCA</name>
<evidence type="ECO:0000313" key="3">
    <source>
        <dbReference type="Proteomes" id="UP000215506"/>
    </source>
</evidence>
<dbReference type="EMBL" id="NGAF01000001">
    <property type="protein sequence ID" value="OXR47107.1"/>
    <property type="molecule type" value="Genomic_DNA"/>
</dbReference>
<dbReference type="Proteomes" id="UP000215506">
    <property type="component" value="Unassembled WGS sequence"/>
</dbReference>
<organism evidence="2 3">
    <name type="scientific">Nocardia cerradoensis</name>
    <dbReference type="NCBI Taxonomy" id="85688"/>
    <lineage>
        <taxon>Bacteria</taxon>
        <taxon>Bacillati</taxon>
        <taxon>Actinomycetota</taxon>
        <taxon>Actinomycetes</taxon>
        <taxon>Mycobacteriales</taxon>
        <taxon>Nocardiaceae</taxon>
        <taxon>Nocardia</taxon>
    </lineage>
</organism>
<comment type="caution">
    <text evidence="2">The sequence shown here is derived from an EMBL/GenBank/DDBJ whole genome shotgun (WGS) entry which is preliminary data.</text>
</comment>
<dbReference type="AlphaFoldDB" id="A0A231HEI3"/>
<feature type="transmembrane region" description="Helical" evidence="1">
    <location>
        <begin position="107"/>
        <end position="127"/>
    </location>
</feature>
<proteinExistence type="predicted"/>
<feature type="transmembrane region" description="Helical" evidence="1">
    <location>
        <begin position="139"/>
        <end position="164"/>
    </location>
</feature>
<evidence type="ECO:0000256" key="1">
    <source>
        <dbReference type="SAM" id="Phobius"/>
    </source>
</evidence>
<accession>A0A231HEI3</accession>
<sequence length="291" mass="31783">MSANTRIQSPLLPWPSEWGPQRPPAKLLLALGFFSLCVLIAIPYAIDFATHGDTLRAFYGVLGGVVAASFVLMLLPSLRVRRKSLPANLHVGTSGLLIEVKSSWRPVLMLWLVTGVIFLVVRGALFVRHLSSDDDGVGSAIDVGGIVIVAVVLAVIAFLVFFLFGRHRRYNVVLSPGGISQGMGRTVRTMSWDQVGGVLPDIVNSAHTVRTYPTAGARVDVESGRGFLDRLQQGLLEQSIDVAAWTLALDPSLLLYLIRYYWQHPEARDELTSNAVVDRMRRGELLTGAAQ</sequence>
<dbReference type="RefSeq" id="WP_094024107.1">
    <property type="nucleotide sequence ID" value="NZ_NGAF01000001.1"/>
</dbReference>
<protein>
    <submittedName>
        <fullName evidence="2">Uncharacterized protein</fullName>
    </submittedName>
</protein>
<evidence type="ECO:0000313" key="2">
    <source>
        <dbReference type="EMBL" id="OXR47107.1"/>
    </source>
</evidence>
<gene>
    <name evidence="2" type="ORF">B7C42_00229</name>
</gene>